<name>A0AAV8ZQB8_9CUCU</name>
<dbReference type="Gene3D" id="1.20.5.930">
    <property type="entry name" value="Bicelle-embedded integrin alpha(iib) transmembrane segment"/>
    <property type="match status" value="1"/>
</dbReference>
<keyword evidence="19" id="KW-1185">Reference proteome</keyword>
<keyword evidence="5" id="KW-0677">Repeat</keyword>
<dbReference type="GO" id="GO:0009897">
    <property type="term" value="C:external side of plasma membrane"/>
    <property type="evidence" value="ECO:0007669"/>
    <property type="project" value="TreeGrafter"/>
</dbReference>
<dbReference type="InterPro" id="IPR013519">
    <property type="entry name" value="Int_alpha_beta-p"/>
</dbReference>
<evidence type="ECO:0000256" key="10">
    <source>
        <dbReference type="ARBA" id="ARBA00023170"/>
    </source>
</evidence>
<keyword evidence="3 13" id="KW-0812">Transmembrane</keyword>
<dbReference type="GO" id="GO:0007160">
    <property type="term" value="P:cell-matrix adhesion"/>
    <property type="evidence" value="ECO:0007669"/>
    <property type="project" value="TreeGrafter"/>
</dbReference>
<feature type="repeat" description="FG-GAP" evidence="12">
    <location>
        <begin position="170"/>
        <end position="232"/>
    </location>
</feature>
<feature type="region of interest" description="Disordered" evidence="14">
    <location>
        <begin position="1277"/>
        <end position="1299"/>
    </location>
</feature>
<feature type="compositionally biased region" description="Low complexity" evidence="14">
    <location>
        <begin position="965"/>
        <end position="979"/>
    </location>
</feature>
<comment type="subcellular location">
    <subcellularLocation>
        <location evidence="1 13">Membrane</location>
        <topology evidence="1 13">Single-pass type I membrane protein</topology>
    </subcellularLocation>
</comment>
<dbReference type="InterPro" id="IPR013649">
    <property type="entry name" value="Integrin_alpha_Ig-like_1"/>
</dbReference>
<dbReference type="SUPFAM" id="SSF69318">
    <property type="entry name" value="Integrin alpha N-terminal domain"/>
    <property type="match status" value="1"/>
</dbReference>
<feature type="compositionally biased region" description="Polar residues" evidence="14">
    <location>
        <begin position="901"/>
        <end position="912"/>
    </location>
</feature>
<dbReference type="InterPro" id="IPR048286">
    <property type="entry name" value="Integrin_alpha_Ig-like_3"/>
</dbReference>
<dbReference type="GO" id="GO:0048513">
    <property type="term" value="P:animal organ development"/>
    <property type="evidence" value="ECO:0007669"/>
    <property type="project" value="UniProtKB-ARBA"/>
</dbReference>
<dbReference type="PRINTS" id="PR01185">
    <property type="entry name" value="INTEGRINA"/>
</dbReference>
<dbReference type="GO" id="GO:0033627">
    <property type="term" value="P:cell adhesion mediated by integrin"/>
    <property type="evidence" value="ECO:0007669"/>
    <property type="project" value="TreeGrafter"/>
</dbReference>
<dbReference type="PROSITE" id="PS51470">
    <property type="entry name" value="FG_GAP"/>
    <property type="match status" value="3"/>
</dbReference>
<dbReference type="InterPro" id="IPR032695">
    <property type="entry name" value="Integrin_dom_sf"/>
</dbReference>
<evidence type="ECO:0000259" key="16">
    <source>
        <dbReference type="Pfam" id="PF20805"/>
    </source>
</evidence>
<dbReference type="Gene3D" id="2.60.40.1530">
    <property type="entry name" value="ntegrin, alpha v. Chain A, domain 4"/>
    <property type="match status" value="2"/>
</dbReference>
<keyword evidence="8 13" id="KW-0401">Integrin</keyword>
<dbReference type="GO" id="GO:0007157">
    <property type="term" value="P:heterophilic cell-cell adhesion via plasma membrane cell adhesion molecules"/>
    <property type="evidence" value="ECO:0007669"/>
    <property type="project" value="UniProtKB-ARBA"/>
</dbReference>
<dbReference type="Gene3D" id="2.60.40.1510">
    <property type="entry name" value="ntegrin, alpha v. Chain A, domain 3"/>
    <property type="match status" value="1"/>
</dbReference>
<dbReference type="Pfam" id="PF08441">
    <property type="entry name" value="Integrin_A_Ig_1"/>
    <property type="match status" value="1"/>
</dbReference>
<feature type="transmembrane region" description="Helical" evidence="13">
    <location>
        <begin position="1246"/>
        <end position="1267"/>
    </location>
</feature>
<dbReference type="Proteomes" id="UP001162156">
    <property type="component" value="Unassembled WGS sequence"/>
</dbReference>
<dbReference type="Pfam" id="PF01839">
    <property type="entry name" value="FG-GAP"/>
    <property type="match status" value="2"/>
</dbReference>
<evidence type="ECO:0000256" key="1">
    <source>
        <dbReference type="ARBA" id="ARBA00004479"/>
    </source>
</evidence>
<dbReference type="Gene3D" id="2.130.10.130">
    <property type="entry name" value="Integrin alpha, N-terminal"/>
    <property type="match status" value="1"/>
</dbReference>
<dbReference type="Pfam" id="PF20806">
    <property type="entry name" value="Integrin_A_Ig_3"/>
    <property type="match status" value="1"/>
</dbReference>
<comment type="similarity">
    <text evidence="2 13">Belongs to the integrin alpha chain family.</text>
</comment>
<feature type="region of interest" description="Disordered" evidence="14">
    <location>
        <begin position="777"/>
        <end position="807"/>
    </location>
</feature>
<dbReference type="SUPFAM" id="SSF69179">
    <property type="entry name" value="Integrin domains"/>
    <property type="match status" value="3"/>
</dbReference>
<dbReference type="Pfam" id="PF20805">
    <property type="entry name" value="Integrin_A_Ig_2"/>
    <property type="match status" value="1"/>
</dbReference>
<dbReference type="PROSITE" id="PS00242">
    <property type="entry name" value="INTEGRIN_ALPHA"/>
    <property type="match status" value="1"/>
</dbReference>
<keyword evidence="7 13" id="KW-1133">Transmembrane helix</keyword>
<dbReference type="SMART" id="SM00191">
    <property type="entry name" value="Int_alpha"/>
    <property type="match status" value="3"/>
</dbReference>
<evidence type="ECO:0000256" key="4">
    <source>
        <dbReference type="ARBA" id="ARBA00022729"/>
    </source>
</evidence>
<keyword evidence="4" id="KW-0732">Signal</keyword>
<feature type="domain" description="Integrin alpha first immunoglubulin-like" evidence="15">
    <location>
        <begin position="217"/>
        <end position="377"/>
    </location>
</feature>
<keyword evidence="6 13" id="KW-0130">Cell adhesion</keyword>
<feature type="region of interest" description="Disordered" evidence="14">
    <location>
        <begin position="879"/>
        <end position="920"/>
    </location>
</feature>
<keyword evidence="10 13" id="KW-0675">Receptor</keyword>
<evidence type="ECO:0000256" key="14">
    <source>
        <dbReference type="SAM" id="MobiDB-lite"/>
    </source>
</evidence>
<dbReference type="InterPro" id="IPR018184">
    <property type="entry name" value="Integrin_alpha_C_CS"/>
</dbReference>
<evidence type="ECO:0000313" key="19">
    <source>
        <dbReference type="Proteomes" id="UP001162156"/>
    </source>
</evidence>
<evidence type="ECO:0008006" key="20">
    <source>
        <dbReference type="Google" id="ProtNLM"/>
    </source>
</evidence>
<evidence type="ECO:0000256" key="8">
    <source>
        <dbReference type="ARBA" id="ARBA00023037"/>
    </source>
</evidence>
<proteinExistence type="inferred from homology"/>
<keyword evidence="11" id="KW-0325">Glycoprotein</keyword>
<feature type="repeat" description="FG-GAP" evidence="12">
    <location>
        <begin position="35"/>
        <end position="103"/>
    </location>
</feature>
<evidence type="ECO:0000256" key="11">
    <source>
        <dbReference type="ARBA" id="ARBA00023180"/>
    </source>
</evidence>
<accession>A0AAV8ZQB8</accession>
<comment type="caution">
    <text evidence="18">The sequence shown here is derived from an EMBL/GenBank/DDBJ whole genome shotgun (WGS) entry which is preliminary data.</text>
</comment>
<dbReference type="EMBL" id="JANEYF010000851">
    <property type="protein sequence ID" value="KAJ8967511.1"/>
    <property type="molecule type" value="Genomic_DNA"/>
</dbReference>
<sequence>MFSGSVHQQSLENRPAVFSTREGIPPDDDSYMGYSTIVGHFKEGEQYEGIAVGMPRGNAADVNGDKKLDLIVGAPMHTEPNNEMKYDVGRVYVFYQSSDFLESFNTSHFIDGINSKSRFGHAVSTLGDLNQDGYDDFAIGAPYDGPNGRGAVYIYYGSQKGIREKYGQVIYAETIESQIPLKTFGFSVTGGMDLDGNEYPDMAVGAYLSDSAFFFRSRPVVLVDAYVQFQTDNKQIDIKKKNCNLPNGQKGTCTSIDFCIKYTGKGIPQRLYFTVQYILDSRKPDTPRMGFLKRGTHTFNNTVYLSKDNTHDCKVEEVYIKNDIRDKLTPLEAEVKYFLMDDASAYQHRPRNPQSQLRPVLDLNSPPSRKDAISVQKNCGNDNICIPDLHVNVTSNVEKYLLGSKKDLEFNVIVSNFGEDSFETTFEMKYPEGIHYKKFETESNMPGILCSPNIENRTITCDIGNPLPQGKIALFKILLQPYYEVGMASSYEFDVFVNSTNPESEATMKNNHKHISIDIWIDAALELRGDSYPPTAYYNESLYTSQKIVRESDIGPQVTHVYYVTNRGPMRIAEAEIFILWPLKTLGGEDLLYLLDQPYTQGDVKCDTTMSNYKHYELDYHRQTIWDRLKIDISGVEKSSAEKLAAERQDKKVIETGRGVSSGIGVENKKDNNIDIKNNSGDSSLVFAGRYNESKVTSEGKINTSGESVTVEARSYTNYINGIPHTTWHNITTVRDAKGNIIRTYSNDNSKQASGNTGFVNLGGGTSSTNVKGIHRLVSTTKQPKRIYTQTDNEHREEQENVDYSNIGLSRLQEEKIRQEDRRKVEERERKERLRLREDEIRRNEERQREERLRVQQEERRRLEERERVERLKQQEEERRKQLESWRASEEQRRYQESIRRQTTPSSVGSSQEVREEEERRRYYELNRARQESTGQQVNGQDSRYYEEHAYEVGGGPHEGGTERQYGQGQFSHQGQGSQTFNQGNYQQNARHYGVYHDIPRDPSGQTLYNKTYTVESSATIPIEVSGSQSGQHGFDEIALGGGFTAQTVDLGTGSSNAYGQSGSAYGSGSTNGHEVYGKDGFISGQGAFPNGEFRREWHAEGSSSQSGRIPPTIIHSNRIEGDNVPTDRPNLNNRHRGRRMLVEDPYAEIEALVKCNSTTCNYIRCVVGSLDKDKEVAIALRSRLNIRAVKDLTSSQSIKLSSMMVGKISKLPDVGRPREQILRKHEIFTEVPAKEPELVPEVAPLWIYVVSAVAGVVMLLLLIWILSKCGFFKRNRPSSAPERQPLNRNGYHSGDEAL</sequence>
<dbReference type="InterPro" id="IPR048285">
    <property type="entry name" value="Integrin_alpha_Ig-like_2"/>
</dbReference>
<gene>
    <name evidence="18" type="ORF">NQ314_002826</name>
</gene>
<evidence type="ECO:0000256" key="3">
    <source>
        <dbReference type="ARBA" id="ARBA00022692"/>
    </source>
</evidence>
<dbReference type="InterPro" id="IPR013517">
    <property type="entry name" value="FG-GAP"/>
</dbReference>
<evidence type="ECO:0000256" key="5">
    <source>
        <dbReference type="ARBA" id="ARBA00022737"/>
    </source>
</evidence>
<feature type="repeat" description="FG-GAP" evidence="12">
    <location>
        <begin position="105"/>
        <end position="164"/>
    </location>
</feature>
<feature type="domain" description="Integrin alpha second immunoglobulin-like" evidence="16">
    <location>
        <begin position="379"/>
        <end position="509"/>
    </location>
</feature>
<organism evidence="18 19">
    <name type="scientific">Rhamnusium bicolor</name>
    <dbReference type="NCBI Taxonomy" id="1586634"/>
    <lineage>
        <taxon>Eukaryota</taxon>
        <taxon>Metazoa</taxon>
        <taxon>Ecdysozoa</taxon>
        <taxon>Arthropoda</taxon>
        <taxon>Hexapoda</taxon>
        <taxon>Insecta</taxon>
        <taxon>Pterygota</taxon>
        <taxon>Neoptera</taxon>
        <taxon>Endopterygota</taxon>
        <taxon>Coleoptera</taxon>
        <taxon>Polyphaga</taxon>
        <taxon>Cucujiformia</taxon>
        <taxon>Chrysomeloidea</taxon>
        <taxon>Cerambycidae</taxon>
        <taxon>Lepturinae</taxon>
        <taxon>Rhagiini</taxon>
        <taxon>Rhamnusium</taxon>
    </lineage>
</organism>
<dbReference type="Pfam" id="PF00357">
    <property type="entry name" value="Integrin_alpha"/>
    <property type="match status" value="1"/>
</dbReference>
<dbReference type="InterPro" id="IPR028994">
    <property type="entry name" value="Integrin_alpha_N"/>
</dbReference>
<evidence type="ECO:0000313" key="18">
    <source>
        <dbReference type="EMBL" id="KAJ8967511.1"/>
    </source>
</evidence>
<feature type="region of interest" description="Disordered" evidence="14">
    <location>
        <begin position="1"/>
        <end position="23"/>
    </location>
</feature>
<dbReference type="InterPro" id="IPR000413">
    <property type="entry name" value="Integrin_alpha"/>
</dbReference>
<dbReference type="Gene3D" id="2.60.40.1460">
    <property type="entry name" value="Integrin domains. Chain A, domain 2"/>
    <property type="match status" value="1"/>
</dbReference>
<feature type="compositionally biased region" description="Polar residues" evidence="14">
    <location>
        <begin position="1"/>
        <end position="12"/>
    </location>
</feature>
<reference evidence="18" key="1">
    <citation type="journal article" date="2023" name="Insect Mol. Biol.">
        <title>Genome sequencing provides insights into the evolution of gene families encoding plant cell wall-degrading enzymes in longhorned beetles.</title>
        <authorList>
            <person name="Shin N.R."/>
            <person name="Okamura Y."/>
            <person name="Kirsch R."/>
            <person name="Pauchet Y."/>
        </authorList>
    </citation>
    <scope>NUCLEOTIDE SEQUENCE</scope>
    <source>
        <strain evidence="18">RBIC_L_NR</strain>
    </source>
</reference>
<protein>
    <recommendedName>
        <fullName evidence="20">Integrin alpha-PS2</fullName>
    </recommendedName>
</protein>
<feature type="region of interest" description="Disordered" evidence="14">
    <location>
        <begin position="951"/>
        <end position="984"/>
    </location>
</feature>
<evidence type="ECO:0000259" key="15">
    <source>
        <dbReference type="Pfam" id="PF08441"/>
    </source>
</evidence>
<dbReference type="PANTHER" id="PTHR23220">
    <property type="entry name" value="INTEGRIN ALPHA"/>
    <property type="match status" value="1"/>
</dbReference>
<evidence type="ECO:0000256" key="12">
    <source>
        <dbReference type="PROSITE-ProRule" id="PRU00803"/>
    </source>
</evidence>
<dbReference type="GO" id="GO:0008305">
    <property type="term" value="C:integrin complex"/>
    <property type="evidence" value="ECO:0007669"/>
    <property type="project" value="InterPro"/>
</dbReference>
<evidence type="ECO:0000256" key="7">
    <source>
        <dbReference type="ARBA" id="ARBA00022989"/>
    </source>
</evidence>
<dbReference type="GO" id="GO:0005178">
    <property type="term" value="F:integrin binding"/>
    <property type="evidence" value="ECO:0007669"/>
    <property type="project" value="TreeGrafter"/>
</dbReference>
<evidence type="ECO:0000256" key="2">
    <source>
        <dbReference type="ARBA" id="ARBA00008054"/>
    </source>
</evidence>
<evidence type="ECO:0000256" key="13">
    <source>
        <dbReference type="RuleBase" id="RU003762"/>
    </source>
</evidence>
<keyword evidence="9 13" id="KW-0472">Membrane</keyword>
<dbReference type="GO" id="GO:0007229">
    <property type="term" value="P:integrin-mediated signaling pathway"/>
    <property type="evidence" value="ECO:0007669"/>
    <property type="project" value="UniProtKB-KW"/>
</dbReference>
<feature type="compositionally biased region" description="Basic and acidic residues" evidence="14">
    <location>
        <begin position="879"/>
        <end position="900"/>
    </location>
</feature>
<dbReference type="PANTHER" id="PTHR23220:SF133">
    <property type="entry name" value="INTEGRIN ALPHA-PS2"/>
    <property type="match status" value="1"/>
</dbReference>
<feature type="domain" description="Integrin alpha third immunoglobulin-like" evidence="17">
    <location>
        <begin position="525"/>
        <end position="615"/>
    </location>
</feature>
<evidence type="ECO:0000259" key="17">
    <source>
        <dbReference type="Pfam" id="PF20806"/>
    </source>
</evidence>
<evidence type="ECO:0000256" key="9">
    <source>
        <dbReference type="ARBA" id="ARBA00023136"/>
    </source>
</evidence>
<evidence type="ECO:0000256" key="6">
    <source>
        <dbReference type="ARBA" id="ARBA00022889"/>
    </source>
</evidence>